<dbReference type="Pfam" id="PF05899">
    <property type="entry name" value="Cupin_3"/>
    <property type="match status" value="1"/>
</dbReference>
<organism evidence="2 3">
    <name type="scientific">Ruegeria denitrificans</name>
    <dbReference type="NCBI Taxonomy" id="1715692"/>
    <lineage>
        <taxon>Bacteria</taxon>
        <taxon>Pseudomonadati</taxon>
        <taxon>Pseudomonadota</taxon>
        <taxon>Alphaproteobacteria</taxon>
        <taxon>Rhodobacterales</taxon>
        <taxon>Roseobacteraceae</taxon>
        <taxon>Ruegeria</taxon>
    </lineage>
</organism>
<evidence type="ECO:0000313" key="3">
    <source>
        <dbReference type="Proteomes" id="UP000051260"/>
    </source>
</evidence>
<dbReference type="EMBL" id="CYUD01000004">
    <property type="protein sequence ID" value="CUJ95598.1"/>
    <property type="molecule type" value="Genomic_DNA"/>
</dbReference>
<feature type="domain" description="(S)-ureidoglycine aminohydrolase cupin" evidence="1">
    <location>
        <begin position="2"/>
        <end position="47"/>
    </location>
</feature>
<dbReference type="SUPFAM" id="SSF51182">
    <property type="entry name" value="RmlC-like cupins"/>
    <property type="match status" value="1"/>
</dbReference>
<dbReference type="InterPro" id="IPR014710">
    <property type="entry name" value="RmlC-like_jellyroll"/>
</dbReference>
<dbReference type="Gene3D" id="2.60.120.10">
    <property type="entry name" value="Jelly Rolls"/>
    <property type="match status" value="1"/>
</dbReference>
<dbReference type="PANTHER" id="PTHR40943">
    <property type="entry name" value="CYTOPLASMIC PROTEIN-RELATED"/>
    <property type="match status" value="1"/>
</dbReference>
<accession>A0A0P1I7Q2</accession>
<dbReference type="AlphaFoldDB" id="A0A0P1I7Q2"/>
<gene>
    <name evidence="2" type="ORF">RUE5091_01561</name>
</gene>
<reference evidence="3" key="1">
    <citation type="submission" date="2015-09" db="EMBL/GenBank/DDBJ databases">
        <authorList>
            <person name="Rodrigo-Torres L."/>
            <person name="Arahal D.R."/>
        </authorList>
    </citation>
    <scope>NUCLEOTIDE SEQUENCE [LARGE SCALE GENOMIC DNA]</scope>
    <source>
        <strain evidence="3">CECT 5091</strain>
    </source>
</reference>
<evidence type="ECO:0000313" key="2">
    <source>
        <dbReference type="EMBL" id="CUJ95598.1"/>
    </source>
</evidence>
<dbReference type="Proteomes" id="UP000051260">
    <property type="component" value="Unassembled WGS sequence"/>
</dbReference>
<evidence type="ECO:0000259" key="1">
    <source>
        <dbReference type="Pfam" id="PF05899"/>
    </source>
</evidence>
<name>A0A0P1I7Q2_9RHOB</name>
<dbReference type="InterPro" id="IPR008579">
    <property type="entry name" value="UGlyAH_Cupin_dom"/>
</dbReference>
<dbReference type="InterPro" id="IPR011051">
    <property type="entry name" value="RmlC_Cupin_sf"/>
</dbReference>
<protein>
    <recommendedName>
        <fullName evidence="1">(S)-ureidoglycine aminohydrolase cupin domain-containing protein</fullName>
    </recommendedName>
</protein>
<dbReference type="PANTHER" id="PTHR40943:SF1">
    <property type="entry name" value="CYTOPLASMIC PROTEIN"/>
    <property type="match status" value="1"/>
</dbReference>
<sequence length="51" mass="5701">MMTVISGSVTLTHPDGGAETFTAGDTFFIKKGSKLIWEITEKLRKYYMIVS</sequence>
<proteinExistence type="predicted"/>
<keyword evidence="3" id="KW-1185">Reference proteome</keyword>